<dbReference type="RefSeq" id="WP_110888645.1">
    <property type="nucleotide sequence ID" value="NZ_QJSX01000022.1"/>
</dbReference>
<dbReference type="Proteomes" id="UP000248326">
    <property type="component" value="Unassembled WGS sequence"/>
</dbReference>
<dbReference type="Gene3D" id="3.40.1580.10">
    <property type="entry name" value="SMI1/KNR4-like"/>
    <property type="match status" value="1"/>
</dbReference>
<proteinExistence type="predicted"/>
<protein>
    <submittedName>
        <fullName evidence="2">SMI1/KNR4 family protein SUKH-1</fullName>
    </submittedName>
</protein>
<dbReference type="Gene3D" id="1.25.10.10">
    <property type="entry name" value="Leucine-rich Repeat Variant"/>
    <property type="match status" value="1"/>
</dbReference>
<feature type="domain" description="Knr4/Smi1-like" evidence="1">
    <location>
        <begin position="36"/>
        <end position="173"/>
    </location>
</feature>
<dbReference type="Pfam" id="PF09346">
    <property type="entry name" value="SMI1_KNR4"/>
    <property type="match status" value="1"/>
</dbReference>
<evidence type="ECO:0000313" key="2">
    <source>
        <dbReference type="EMBL" id="PYE49491.1"/>
    </source>
</evidence>
<reference evidence="2 3" key="1">
    <citation type="submission" date="2018-06" db="EMBL/GenBank/DDBJ databases">
        <title>Genomic Encyclopedia of Type Strains, Phase IV (KMG-IV): sequencing the most valuable type-strain genomes for metagenomic binning, comparative biology and taxonomic classification.</title>
        <authorList>
            <person name="Goeker M."/>
        </authorList>
    </citation>
    <scope>NUCLEOTIDE SEQUENCE [LARGE SCALE GENOMIC DNA]</scope>
    <source>
        <strain evidence="2 3">DSM 18048</strain>
    </source>
</reference>
<evidence type="ECO:0000313" key="3">
    <source>
        <dbReference type="Proteomes" id="UP000248326"/>
    </source>
</evidence>
<sequence length="531" mass="58917">MNHARIDFIHSRLAEARRQSRDVFGSGAHHFHLGPPLGEADVAAFEAQHGVRLPDAYRDFLVHVGNGGAGQDYGLYSLHEAAQEGRVDRPSPLHPNMPDGVDWRVALHLPEDSDAIYDGFVTLLTQGCTFDVLLIVSGAHQGRIVYVDWNLTSPPFFSPFPDFLTWYETWLRELLAGYDMNGFGWGLPLLEPDLVNVVRTAAQDVEVRRAALSTLLRAPTLDVALLSVLRGALDVEVDAHVATSLLTLLAKHGVHDVAATAWTWLPRVQEHDLVRLVEVLRVLDAPNWTRAALDVLKRDEHADASQRVLFTLQRHDAVTPDVVKVAWTSRHAEVITTGLYVNHEQAHPLPVPEEFLQHESERVRRRAVEYATDADLTPIVPRVLVLLSEERVAYVRQGWVLRLGKLKEPVVRGALVRRLGEEPNADVRSALLRVMEQGRYREAVYALIALTHDEDGVLRLEAARALGKLGHPAAIPALQALLTQHERPMRAFDGETLGASGYGITIANVAHDALHAIEHASRERRGEAGSS</sequence>
<dbReference type="SUPFAM" id="SSF160631">
    <property type="entry name" value="SMI1/KNR4-like"/>
    <property type="match status" value="1"/>
</dbReference>
<dbReference type="Pfam" id="PF13646">
    <property type="entry name" value="HEAT_2"/>
    <property type="match status" value="1"/>
</dbReference>
<dbReference type="SUPFAM" id="SSF48371">
    <property type="entry name" value="ARM repeat"/>
    <property type="match status" value="1"/>
</dbReference>
<dbReference type="EMBL" id="QJSX01000022">
    <property type="protein sequence ID" value="PYE49491.1"/>
    <property type="molecule type" value="Genomic_DNA"/>
</dbReference>
<organism evidence="2 3">
    <name type="scientific">Deinococcus yavapaiensis KR-236</name>
    <dbReference type="NCBI Taxonomy" id="694435"/>
    <lineage>
        <taxon>Bacteria</taxon>
        <taxon>Thermotogati</taxon>
        <taxon>Deinococcota</taxon>
        <taxon>Deinococci</taxon>
        <taxon>Deinococcales</taxon>
        <taxon>Deinococcaceae</taxon>
        <taxon>Deinococcus</taxon>
    </lineage>
</organism>
<accession>A0A318S2H3</accession>
<comment type="caution">
    <text evidence="2">The sequence shown here is derived from an EMBL/GenBank/DDBJ whole genome shotgun (WGS) entry which is preliminary data.</text>
</comment>
<dbReference type="SMART" id="SM00567">
    <property type="entry name" value="EZ_HEAT"/>
    <property type="match status" value="3"/>
</dbReference>
<dbReference type="SMART" id="SM00860">
    <property type="entry name" value="SMI1_KNR4"/>
    <property type="match status" value="1"/>
</dbReference>
<dbReference type="InterPro" id="IPR016024">
    <property type="entry name" value="ARM-type_fold"/>
</dbReference>
<dbReference type="InterPro" id="IPR004155">
    <property type="entry name" value="PBS_lyase_HEAT"/>
</dbReference>
<gene>
    <name evidence="2" type="ORF">DES52_12237</name>
</gene>
<dbReference type="InterPro" id="IPR018958">
    <property type="entry name" value="Knr4/Smi1-like_dom"/>
</dbReference>
<name>A0A318S2H3_9DEIO</name>
<dbReference type="InterPro" id="IPR037883">
    <property type="entry name" value="Knr4/Smi1-like_sf"/>
</dbReference>
<keyword evidence="3" id="KW-1185">Reference proteome</keyword>
<dbReference type="InterPro" id="IPR011989">
    <property type="entry name" value="ARM-like"/>
</dbReference>
<dbReference type="AlphaFoldDB" id="A0A318S2H3"/>
<dbReference type="OrthoDB" id="1190024at2"/>
<evidence type="ECO:0000259" key="1">
    <source>
        <dbReference type="SMART" id="SM00860"/>
    </source>
</evidence>